<dbReference type="GeneID" id="17267107"/>
<dbReference type="PANTHER" id="PTHR12203">
    <property type="entry name" value="KDEL LYS-ASP-GLU-LEU CONTAINING - RELATED"/>
    <property type="match status" value="1"/>
</dbReference>
<dbReference type="eggNOG" id="ENOG502SZNQ">
    <property type="taxonomic scope" value="Eukaryota"/>
</dbReference>
<dbReference type="PaxDb" id="2903-EOD21562"/>
<feature type="compositionally biased region" description="Basic and acidic residues" evidence="3">
    <location>
        <begin position="207"/>
        <end position="217"/>
    </location>
</feature>
<dbReference type="KEGG" id="ehx:EMIHUDRAFT_241005"/>
<evidence type="ECO:0000313" key="6">
    <source>
        <dbReference type="Proteomes" id="UP000013827"/>
    </source>
</evidence>
<dbReference type="InterPro" id="IPR006598">
    <property type="entry name" value="CAP10"/>
</dbReference>
<proteinExistence type="inferred from homology"/>
<comment type="similarity">
    <text evidence="1">Belongs to the glycosyltransferase 90 family.</text>
</comment>
<reference evidence="6" key="1">
    <citation type="journal article" date="2013" name="Nature">
        <title>Pan genome of the phytoplankton Emiliania underpins its global distribution.</title>
        <authorList>
            <person name="Read B.A."/>
            <person name="Kegel J."/>
            <person name="Klute M.J."/>
            <person name="Kuo A."/>
            <person name="Lefebvre S.C."/>
            <person name="Maumus F."/>
            <person name="Mayer C."/>
            <person name="Miller J."/>
            <person name="Monier A."/>
            <person name="Salamov A."/>
            <person name="Young J."/>
            <person name="Aguilar M."/>
            <person name="Claverie J.M."/>
            <person name="Frickenhaus S."/>
            <person name="Gonzalez K."/>
            <person name="Herman E.K."/>
            <person name="Lin Y.C."/>
            <person name="Napier J."/>
            <person name="Ogata H."/>
            <person name="Sarno A.F."/>
            <person name="Shmutz J."/>
            <person name="Schroeder D."/>
            <person name="de Vargas C."/>
            <person name="Verret F."/>
            <person name="von Dassow P."/>
            <person name="Valentin K."/>
            <person name="Van de Peer Y."/>
            <person name="Wheeler G."/>
            <person name="Dacks J.B."/>
            <person name="Delwiche C.F."/>
            <person name="Dyhrman S.T."/>
            <person name="Glockner G."/>
            <person name="John U."/>
            <person name="Richards T."/>
            <person name="Worden A.Z."/>
            <person name="Zhang X."/>
            <person name="Grigoriev I.V."/>
            <person name="Allen A.E."/>
            <person name="Bidle K."/>
            <person name="Borodovsky M."/>
            <person name="Bowler C."/>
            <person name="Brownlee C."/>
            <person name="Cock J.M."/>
            <person name="Elias M."/>
            <person name="Gladyshev V.N."/>
            <person name="Groth M."/>
            <person name="Guda C."/>
            <person name="Hadaegh A."/>
            <person name="Iglesias-Rodriguez M.D."/>
            <person name="Jenkins J."/>
            <person name="Jones B.M."/>
            <person name="Lawson T."/>
            <person name="Leese F."/>
            <person name="Lindquist E."/>
            <person name="Lobanov A."/>
            <person name="Lomsadze A."/>
            <person name="Malik S.B."/>
            <person name="Marsh M.E."/>
            <person name="Mackinder L."/>
            <person name="Mock T."/>
            <person name="Mueller-Roeber B."/>
            <person name="Pagarete A."/>
            <person name="Parker M."/>
            <person name="Probert I."/>
            <person name="Quesneville H."/>
            <person name="Raines C."/>
            <person name="Rensing S.A."/>
            <person name="Riano-Pachon D.M."/>
            <person name="Richier S."/>
            <person name="Rokitta S."/>
            <person name="Shiraiwa Y."/>
            <person name="Soanes D.M."/>
            <person name="van der Giezen M."/>
            <person name="Wahlund T.M."/>
            <person name="Williams B."/>
            <person name="Wilson W."/>
            <person name="Wolfe G."/>
            <person name="Wurch L.L."/>
        </authorList>
    </citation>
    <scope>NUCLEOTIDE SEQUENCE</scope>
</reference>
<keyword evidence="6" id="KW-1185">Reference proteome</keyword>
<dbReference type="SMART" id="SM00672">
    <property type="entry name" value="CAP10"/>
    <property type="match status" value="1"/>
</dbReference>
<dbReference type="PANTHER" id="PTHR12203:SF35">
    <property type="entry name" value="PROTEIN O-GLUCOSYLTRANSFERASE 1"/>
    <property type="match status" value="1"/>
</dbReference>
<evidence type="ECO:0000256" key="3">
    <source>
        <dbReference type="SAM" id="MobiDB-lite"/>
    </source>
</evidence>
<evidence type="ECO:0000256" key="1">
    <source>
        <dbReference type="ARBA" id="ARBA00010118"/>
    </source>
</evidence>
<feature type="region of interest" description="Disordered" evidence="3">
    <location>
        <begin position="207"/>
        <end position="244"/>
    </location>
</feature>
<protein>
    <recommendedName>
        <fullName evidence="4">Glycosyl transferase CAP10 domain-containing protein</fullName>
    </recommendedName>
</protein>
<keyword evidence="2" id="KW-0808">Transferase</keyword>
<dbReference type="Pfam" id="PF05686">
    <property type="entry name" value="Glyco_transf_90"/>
    <property type="match status" value="1"/>
</dbReference>
<name>A0A0D3JDH7_EMIH1</name>
<evidence type="ECO:0000256" key="2">
    <source>
        <dbReference type="ARBA" id="ARBA00022679"/>
    </source>
</evidence>
<sequence length="244" mass="28020">MCDRASPLLDVGLVAYESENDPYVRSRGRSDFLPSATPLETRSFADMRRHAAYRFLLQLDGHSCSYRLQSLLATGSLVLKQDSYYHEYYYSALQPGVHYIPFWNSSPLDILPAHAAGVPQLETMRKAHARHCYWRALLRAYAKRLRYVPQPHERWPAAVPLPPLPRRERAIDWSRVSHEWRRRDDASLERFDEELERELAALLADGRRLESEAERRSPQAPPIKHHPGVKAAAAHLGEHPAEAA</sequence>
<dbReference type="RefSeq" id="XP_005773991.1">
    <property type="nucleotide sequence ID" value="XM_005773934.1"/>
</dbReference>
<evidence type="ECO:0000313" key="5">
    <source>
        <dbReference type="EnsemblProtists" id="EOD21562"/>
    </source>
</evidence>
<organism evidence="5 6">
    <name type="scientific">Emiliania huxleyi (strain CCMP1516)</name>
    <dbReference type="NCBI Taxonomy" id="280463"/>
    <lineage>
        <taxon>Eukaryota</taxon>
        <taxon>Haptista</taxon>
        <taxon>Haptophyta</taxon>
        <taxon>Prymnesiophyceae</taxon>
        <taxon>Isochrysidales</taxon>
        <taxon>Noelaerhabdaceae</taxon>
        <taxon>Emiliania</taxon>
    </lineage>
</organism>
<evidence type="ECO:0000259" key="4">
    <source>
        <dbReference type="SMART" id="SM00672"/>
    </source>
</evidence>
<dbReference type="GO" id="GO:0016740">
    <property type="term" value="F:transferase activity"/>
    <property type="evidence" value="ECO:0007669"/>
    <property type="project" value="UniProtKB-KW"/>
</dbReference>
<dbReference type="InterPro" id="IPR051091">
    <property type="entry name" value="O-Glucosyltr/Glycosyltrsf_90"/>
</dbReference>
<dbReference type="AlphaFoldDB" id="A0A0D3JDH7"/>
<reference evidence="5" key="2">
    <citation type="submission" date="2024-10" db="UniProtKB">
        <authorList>
            <consortium name="EnsemblProtists"/>
        </authorList>
    </citation>
    <scope>IDENTIFICATION</scope>
</reference>
<feature type="domain" description="Glycosyl transferase CAP10" evidence="4">
    <location>
        <begin position="1"/>
        <end position="148"/>
    </location>
</feature>
<dbReference type="Proteomes" id="UP000013827">
    <property type="component" value="Unassembled WGS sequence"/>
</dbReference>
<dbReference type="HOGENOM" id="CLU_1191788_0_0_1"/>
<accession>A0A0D3JDH7</accession>
<dbReference type="EnsemblProtists" id="EOD21562">
    <property type="protein sequence ID" value="EOD21562"/>
    <property type="gene ID" value="EMIHUDRAFT_241005"/>
</dbReference>